<keyword evidence="6" id="KW-0812">Transmembrane</keyword>
<dbReference type="GO" id="GO:0009289">
    <property type="term" value="C:pilus"/>
    <property type="evidence" value="ECO:0007669"/>
    <property type="project" value="InterPro"/>
</dbReference>
<reference evidence="7 10" key="1">
    <citation type="submission" date="2015-12" db="EMBL/GenBank/DDBJ databases">
        <authorList>
            <person name="Wibberg D."/>
        </authorList>
    </citation>
    <scope>NUCLEOTIDE SEQUENCE [LARGE SCALE GENOMIC DNA]</scope>
    <source>
        <strain evidence="7">R2091</strain>
    </source>
</reference>
<dbReference type="InterPro" id="IPR012902">
    <property type="entry name" value="N_methyl_site"/>
</dbReference>
<reference evidence="8" key="4">
    <citation type="submission" date="2020-12" db="EMBL/GenBank/DDBJ databases">
        <authorList>
            <consortium name="Clinical and Environmental Microbiology Branch: Whole genome sequencing antimicrobial resistance pathogens in the healthcare setting"/>
        </authorList>
    </citation>
    <scope>NUCLEOTIDE SEQUENCE</scope>
    <source>
        <strain evidence="8">2018HL-00813</strain>
    </source>
</reference>
<dbReference type="GO" id="GO:0015627">
    <property type="term" value="C:type II protein secretion system complex"/>
    <property type="evidence" value="ECO:0007669"/>
    <property type="project" value="InterPro"/>
</dbReference>
<comment type="similarity">
    <text evidence="1 4">Belongs to the N-Me-Phe pilin family.</text>
</comment>
<dbReference type="NCBIfam" id="TIGR02532">
    <property type="entry name" value="IV_pilin_GFxxxE"/>
    <property type="match status" value="1"/>
</dbReference>
<dbReference type="AlphaFoldDB" id="A0A242SN80"/>
<evidence type="ECO:0000313" key="11">
    <source>
        <dbReference type="Proteomes" id="UP000480763"/>
    </source>
</evidence>
<name>A0A242SN80_ACIBA</name>
<dbReference type="PANTHER" id="PTHR30093:SF34">
    <property type="entry name" value="PREPILIN PEPTIDASE-DEPENDENT PROTEIN D"/>
    <property type="match status" value="1"/>
</dbReference>
<keyword evidence="6" id="KW-0472">Membrane</keyword>
<dbReference type="SMR" id="A0A242SN80"/>
<evidence type="ECO:0000313" key="10">
    <source>
        <dbReference type="Proteomes" id="UP000066661"/>
    </source>
</evidence>
<reference evidence="9" key="3">
    <citation type="submission" date="2019-12" db="EMBL/GenBank/DDBJ databases">
        <authorList>
            <person name="Nguyen S.-T."/>
        </authorList>
    </citation>
    <scope>NUCLEOTIDE SEQUENCE</scope>
    <source>
        <strain evidence="9">DMS06669</strain>
    </source>
</reference>
<dbReference type="GO" id="GO:0007155">
    <property type="term" value="P:cell adhesion"/>
    <property type="evidence" value="ECO:0007669"/>
    <property type="project" value="InterPro"/>
</dbReference>
<dbReference type="EMBL" id="AAYLMQ010000037">
    <property type="protein sequence ID" value="EGY2378393.1"/>
    <property type="molecule type" value="Genomic_DNA"/>
</dbReference>
<keyword evidence="4" id="KW-0281">Fimbrium</keyword>
<reference evidence="9 11" key="2">
    <citation type="journal article" date="2017" name="Ann. Clin. Microbiol. Antimicrob.">
        <title>New eight genes identified at the clinical multidrug-resistant Acinetobacter baumannii DMS06669 strain in a Vietnam hospital.</title>
        <authorList>
            <person name="Si-Tuan N."/>
            <person name="Ngoc H.M."/>
            <person name="Hang P.T.T."/>
            <person name="Nguyen C."/>
            <person name="Van P.H."/>
            <person name="Huong N.T."/>
        </authorList>
    </citation>
    <scope>NUCLEOTIDE SEQUENCE [LARGE SCALE GENOMIC DNA]</scope>
    <source>
        <strain evidence="9 11">DMS06669</strain>
    </source>
</reference>
<accession>A0A242SN80</accession>
<dbReference type="Gene3D" id="3.30.700.10">
    <property type="entry name" value="Glycoprotein, Type 4 Pilin"/>
    <property type="match status" value="1"/>
</dbReference>
<proteinExistence type="inferred from homology"/>
<evidence type="ECO:0000256" key="3">
    <source>
        <dbReference type="ARBA" id="ARBA00022481"/>
    </source>
</evidence>
<dbReference type="InterPro" id="IPR000983">
    <property type="entry name" value="Bac_GSPG_pilin"/>
</dbReference>
<dbReference type="Pfam" id="PF07963">
    <property type="entry name" value="N_methyl"/>
    <property type="match status" value="1"/>
</dbReference>
<feature type="region of interest" description="Disordered" evidence="5">
    <location>
        <begin position="67"/>
        <end position="86"/>
    </location>
</feature>
<dbReference type="Proteomes" id="UP000066661">
    <property type="component" value="Chromosome I"/>
</dbReference>
<dbReference type="PANTHER" id="PTHR30093">
    <property type="entry name" value="GENERAL SECRETION PATHWAY PROTEIN G"/>
    <property type="match status" value="1"/>
</dbReference>
<feature type="compositionally biased region" description="Low complexity" evidence="5">
    <location>
        <begin position="67"/>
        <end position="80"/>
    </location>
</feature>
<evidence type="ECO:0000256" key="6">
    <source>
        <dbReference type="SAM" id="Phobius"/>
    </source>
</evidence>
<dbReference type="SUPFAM" id="SSF54523">
    <property type="entry name" value="Pili subunits"/>
    <property type="match status" value="1"/>
</dbReference>
<dbReference type="Proteomes" id="UP000480763">
    <property type="component" value="Unassembled WGS sequence"/>
</dbReference>
<dbReference type="PRINTS" id="PR00813">
    <property type="entry name" value="BCTERIALGSPG"/>
</dbReference>
<keyword evidence="6" id="KW-1133">Transmembrane helix</keyword>
<evidence type="ECO:0000256" key="1">
    <source>
        <dbReference type="ARBA" id="ARBA00005233"/>
    </source>
</evidence>
<evidence type="ECO:0000313" key="8">
    <source>
        <dbReference type="EMBL" id="EGY2378393.1"/>
    </source>
</evidence>
<dbReference type="PROSITE" id="PS00409">
    <property type="entry name" value="PROKAR_NTER_METHYL"/>
    <property type="match status" value="1"/>
</dbReference>
<comment type="subunit">
    <text evidence="2">The pili are polar flexible filaments of about 5.4 nanometers diameter and 2.5 micrometers average length; they consist of only a single polypeptide chain arranged in a helical configuration of five subunits per turn in the assembled pilus.</text>
</comment>
<dbReference type="InterPro" id="IPR001082">
    <property type="entry name" value="Pilin"/>
</dbReference>
<evidence type="ECO:0000313" key="9">
    <source>
        <dbReference type="EMBL" id="MYM79906.1"/>
    </source>
</evidence>
<protein>
    <submittedName>
        <fullName evidence="8 9">Pilin</fullName>
    </submittedName>
    <submittedName>
        <fullName evidence="7">Putative membrane protein</fullName>
    </submittedName>
</protein>
<dbReference type="EMBL" id="LN997846">
    <property type="protein sequence ID" value="CUW36744.1"/>
    <property type="molecule type" value="Genomic_DNA"/>
</dbReference>
<evidence type="ECO:0000256" key="2">
    <source>
        <dbReference type="ARBA" id="ARBA00011156"/>
    </source>
</evidence>
<dbReference type="EMBL" id="WWCH01000001">
    <property type="protein sequence ID" value="MYM79906.1"/>
    <property type="molecule type" value="Genomic_DNA"/>
</dbReference>
<dbReference type="Pfam" id="PF00114">
    <property type="entry name" value="Pilin"/>
    <property type="match status" value="1"/>
</dbReference>
<sequence length="161" mass="16592">MNAQKGFTLIELMIVVAIIGILAAIAIPQYQNYVGRSNVAAAVQTLTSNKSGLESYVMEFGEFPDGTTAPAAGDPTANPPVAATRGERPQDLGIVNTTLGSIALGDKNNGAGIITLTFATGNPGIKGKKVQLARDANGTWTCVTDVDEKFAAKACPVGTPQ</sequence>
<dbReference type="InterPro" id="IPR045584">
    <property type="entry name" value="Pilin-like"/>
</dbReference>
<evidence type="ECO:0000256" key="5">
    <source>
        <dbReference type="SAM" id="MobiDB-lite"/>
    </source>
</evidence>
<gene>
    <name evidence="7" type="ORF">ABR2091_3379</name>
    <name evidence="9" type="ORF">GSE42_18495</name>
    <name evidence="8" type="ORF">JHZ39_002800</name>
</gene>
<feature type="transmembrane region" description="Helical" evidence="6">
    <location>
        <begin position="6"/>
        <end position="27"/>
    </location>
</feature>
<evidence type="ECO:0000313" key="7">
    <source>
        <dbReference type="EMBL" id="CUW36744.1"/>
    </source>
</evidence>
<dbReference type="RefSeq" id="WP_000993726.1">
    <property type="nucleotide sequence ID" value="NZ_BHFY01000001.1"/>
</dbReference>
<evidence type="ECO:0000256" key="4">
    <source>
        <dbReference type="RuleBase" id="RU000389"/>
    </source>
</evidence>
<organism evidence="9 11">
    <name type="scientific">Acinetobacter baumannii</name>
    <dbReference type="NCBI Taxonomy" id="470"/>
    <lineage>
        <taxon>Bacteria</taxon>
        <taxon>Pseudomonadati</taxon>
        <taxon>Pseudomonadota</taxon>
        <taxon>Gammaproteobacteria</taxon>
        <taxon>Moraxellales</taxon>
        <taxon>Moraxellaceae</taxon>
        <taxon>Acinetobacter</taxon>
        <taxon>Acinetobacter calcoaceticus/baumannii complex</taxon>
    </lineage>
</organism>
<dbReference type="GO" id="GO:0015628">
    <property type="term" value="P:protein secretion by the type II secretion system"/>
    <property type="evidence" value="ECO:0007669"/>
    <property type="project" value="InterPro"/>
</dbReference>
<keyword evidence="3" id="KW-0488">Methylation</keyword>